<evidence type="ECO:0000313" key="2">
    <source>
        <dbReference type="EMBL" id="GBO10524.1"/>
    </source>
</evidence>
<dbReference type="Pfam" id="PF23055">
    <property type="entry name" value="DUF7041"/>
    <property type="match status" value="1"/>
</dbReference>
<dbReference type="PANTHER" id="PTHR33327">
    <property type="entry name" value="ENDONUCLEASE"/>
    <property type="match status" value="1"/>
</dbReference>
<reference evidence="2 3" key="1">
    <citation type="journal article" date="2019" name="Sci. Rep.">
        <title>Orb-weaving spider Araneus ventricosus genome elucidates the spidroin gene catalogue.</title>
        <authorList>
            <person name="Kono N."/>
            <person name="Nakamura H."/>
            <person name="Ohtoshi R."/>
            <person name="Moran D.A.P."/>
            <person name="Shinohara A."/>
            <person name="Yoshida Y."/>
            <person name="Fujiwara M."/>
            <person name="Mori M."/>
            <person name="Tomita M."/>
            <person name="Arakawa K."/>
        </authorList>
    </citation>
    <scope>NUCLEOTIDE SEQUENCE [LARGE SCALE GENOMIC DNA]</scope>
</reference>
<feature type="domain" description="DUF7041" evidence="1">
    <location>
        <begin position="33"/>
        <end position="94"/>
    </location>
</feature>
<dbReference type="PANTHER" id="PTHR33327:SF3">
    <property type="entry name" value="RNA-DIRECTED DNA POLYMERASE"/>
    <property type="match status" value="1"/>
</dbReference>
<evidence type="ECO:0000313" key="3">
    <source>
        <dbReference type="Proteomes" id="UP000499080"/>
    </source>
</evidence>
<comment type="caution">
    <text evidence="2">The sequence shown here is derived from an EMBL/GenBank/DDBJ whole genome shotgun (WGS) entry which is preliminary data.</text>
</comment>
<organism evidence="2 3">
    <name type="scientific">Araneus ventricosus</name>
    <name type="common">Orbweaver spider</name>
    <name type="synonym">Epeira ventricosa</name>
    <dbReference type="NCBI Taxonomy" id="182803"/>
    <lineage>
        <taxon>Eukaryota</taxon>
        <taxon>Metazoa</taxon>
        <taxon>Ecdysozoa</taxon>
        <taxon>Arthropoda</taxon>
        <taxon>Chelicerata</taxon>
        <taxon>Arachnida</taxon>
        <taxon>Araneae</taxon>
        <taxon>Araneomorphae</taxon>
        <taxon>Entelegynae</taxon>
        <taxon>Araneoidea</taxon>
        <taxon>Araneidae</taxon>
        <taxon>Araneus</taxon>
    </lineage>
</organism>
<dbReference type="Proteomes" id="UP000499080">
    <property type="component" value="Unassembled WGS sequence"/>
</dbReference>
<protein>
    <recommendedName>
        <fullName evidence="1">DUF7041 domain-containing protein</fullName>
    </recommendedName>
</protein>
<dbReference type="AlphaFoldDB" id="A0A4Y2UEK1"/>
<name>A0A4Y2UEK1_ARAVE</name>
<accession>A0A4Y2UEK1</accession>
<evidence type="ECO:0000259" key="1">
    <source>
        <dbReference type="Pfam" id="PF23055"/>
    </source>
</evidence>
<dbReference type="OrthoDB" id="10048650at2759"/>
<proteinExistence type="predicted"/>
<dbReference type="EMBL" id="BGPR01035602">
    <property type="protein sequence ID" value="GBO10524.1"/>
    <property type="molecule type" value="Genomic_DNA"/>
</dbReference>
<dbReference type="InterPro" id="IPR055469">
    <property type="entry name" value="DUF7041"/>
</dbReference>
<gene>
    <name evidence="2" type="ORF">AVEN_214394_1</name>
</gene>
<keyword evidence="3" id="KW-1185">Reference proteome</keyword>
<sequence>MTIPVLPVLECHSRHHHFGNRIPNYILHRLKASSGITKDETKYHHVVAAIETDVIAQISDIILNPPEELKYEALKERLIEQSAHSETHRLKLLLQELQLGDDRPTELLCKMRGLSS</sequence>